<dbReference type="UniPathway" id="UPA00557">
    <property type="reaction ID" value="UER00614"/>
</dbReference>
<dbReference type="PANTHER" id="PTHR43173">
    <property type="entry name" value="ABC1 FAMILY PROTEIN"/>
    <property type="match status" value="1"/>
</dbReference>
<keyword evidence="5" id="KW-1185">Reference proteome</keyword>
<feature type="domain" description="ABC1 atypical kinase-like" evidence="3">
    <location>
        <begin position="122"/>
        <end position="366"/>
    </location>
</feature>
<protein>
    <recommendedName>
        <fullName evidence="3">ABC1 atypical kinase-like domain-containing protein</fullName>
    </recommendedName>
</protein>
<evidence type="ECO:0000313" key="5">
    <source>
        <dbReference type="Proteomes" id="UP000324897"/>
    </source>
</evidence>
<dbReference type="GO" id="GO:0004605">
    <property type="term" value="F:phosphatidate cytidylyltransferase activity"/>
    <property type="evidence" value="ECO:0007669"/>
    <property type="project" value="InterPro"/>
</dbReference>
<keyword evidence="2" id="KW-0732">Signal</keyword>
<evidence type="ECO:0000256" key="2">
    <source>
        <dbReference type="SAM" id="SignalP"/>
    </source>
</evidence>
<feature type="signal peptide" evidence="2">
    <location>
        <begin position="1"/>
        <end position="23"/>
    </location>
</feature>
<dbReference type="GO" id="GO:0016024">
    <property type="term" value="P:CDP-diacylglycerol biosynthetic process"/>
    <property type="evidence" value="ECO:0007669"/>
    <property type="project" value="UniProtKB-UniPathway"/>
</dbReference>
<organism evidence="4 5">
    <name type="scientific">Eragrostis curvula</name>
    <name type="common">weeping love grass</name>
    <dbReference type="NCBI Taxonomy" id="38414"/>
    <lineage>
        <taxon>Eukaryota</taxon>
        <taxon>Viridiplantae</taxon>
        <taxon>Streptophyta</taxon>
        <taxon>Embryophyta</taxon>
        <taxon>Tracheophyta</taxon>
        <taxon>Spermatophyta</taxon>
        <taxon>Magnoliopsida</taxon>
        <taxon>Liliopsida</taxon>
        <taxon>Poales</taxon>
        <taxon>Poaceae</taxon>
        <taxon>PACMAD clade</taxon>
        <taxon>Chloridoideae</taxon>
        <taxon>Eragrostideae</taxon>
        <taxon>Eragrostidinae</taxon>
        <taxon>Eragrostis</taxon>
    </lineage>
</organism>
<dbReference type="InterPro" id="IPR004147">
    <property type="entry name" value="ABC1_dom"/>
</dbReference>
<dbReference type="InterPro" id="IPR015222">
    <property type="entry name" value="Tam41"/>
</dbReference>
<dbReference type="GO" id="GO:0032049">
    <property type="term" value="P:cardiolipin biosynthetic process"/>
    <property type="evidence" value="ECO:0007669"/>
    <property type="project" value="InterPro"/>
</dbReference>
<dbReference type="AlphaFoldDB" id="A0A5J9ULY8"/>
<accession>A0A5J9ULY8</accession>
<reference evidence="4 5" key="1">
    <citation type="journal article" date="2019" name="Sci. Rep.">
        <title>A high-quality genome of Eragrostis curvula grass provides insights into Poaceae evolution and supports new strategies to enhance forage quality.</title>
        <authorList>
            <person name="Carballo J."/>
            <person name="Santos B.A.C.M."/>
            <person name="Zappacosta D."/>
            <person name="Garbus I."/>
            <person name="Selva J.P."/>
            <person name="Gallo C.A."/>
            <person name="Diaz A."/>
            <person name="Albertini E."/>
            <person name="Caccamo M."/>
            <person name="Echenique V."/>
        </authorList>
    </citation>
    <scope>NUCLEOTIDE SEQUENCE [LARGE SCALE GENOMIC DNA]</scope>
    <source>
        <strain evidence="5">cv. Victoria</strain>
        <tissue evidence="4">Leaf</tissue>
    </source>
</reference>
<dbReference type="Pfam" id="PF09139">
    <property type="entry name" value="Tam41_Mmp37"/>
    <property type="match status" value="1"/>
</dbReference>
<comment type="caution">
    <text evidence="4">The sequence shown here is derived from an EMBL/GenBank/DDBJ whole genome shotgun (WGS) entry which is preliminary data.</text>
</comment>
<evidence type="ECO:0000259" key="3">
    <source>
        <dbReference type="Pfam" id="PF03109"/>
    </source>
</evidence>
<evidence type="ECO:0000313" key="4">
    <source>
        <dbReference type="EMBL" id="TVU24772.1"/>
    </source>
</evidence>
<evidence type="ECO:0000256" key="1">
    <source>
        <dbReference type="ARBA" id="ARBA00009670"/>
    </source>
</evidence>
<name>A0A5J9ULY8_9POAL</name>
<dbReference type="SUPFAM" id="SSF56112">
    <property type="entry name" value="Protein kinase-like (PK-like)"/>
    <property type="match status" value="1"/>
</dbReference>
<gene>
    <name evidence="4" type="ORF">EJB05_27229</name>
</gene>
<dbReference type="Pfam" id="PF03109">
    <property type="entry name" value="ABC1"/>
    <property type="match status" value="1"/>
</dbReference>
<comment type="similarity">
    <text evidence="1">Belongs to the protein kinase superfamily. ADCK protein kinase family.</text>
</comment>
<dbReference type="InterPro" id="IPR045307">
    <property type="entry name" value="ADCK1_dom"/>
</dbReference>
<proteinExistence type="inferred from homology"/>
<dbReference type="OrthoDB" id="341477at2759"/>
<dbReference type="InterPro" id="IPR051130">
    <property type="entry name" value="Mito_struct-func_regulator"/>
</dbReference>
<dbReference type="CDD" id="cd13969">
    <property type="entry name" value="ADCK1-like"/>
    <property type="match status" value="1"/>
</dbReference>
<dbReference type="PANTHER" id="PTHR43173:SF28">
    <property type="entry name" value="AARF DOMAIN CONTAINING KINASE 5"/>
    <property type="match status" value="1"/>
</dbReference>
<dbReference type="Gene3D" id="1.10.510.10">
    <property type="entry name" value="Transferase(Phosphotransferase) domain 1"/>
    <property type="match status" value="1"/>
</dbReference>
<dbReference type="EMBL" id="RWGY01000013">
    <property type="protein sequence ID" value="TVU24772.1"/>
    <property type="molecule type" value="Genomic_DNA"/>
</dbReference>
<sequence>MLRRRRAPLFLAAAAAGAALVAAAPSGDSGRSIGSTLHHGVARSSRAVYTIGFVVADYKYSLKGMATGSADYRVKLSEVHLRSAKKLLKLCEANGGFYVKAGQFVSSLRQVPKEYTSTLSCLQDQATPSNFQDIKIVIEQNFGKKINDIFLEFDEHPIAAASIAQVHRGRLHSNREVAVKVQYPGLEQRMKIDIMTMSFLSKSVSWIFPDYRFDRILVEFERSMSMELDFTKEAKNSERTASCFRKNSVIKVPYVFGELTTREVLTMEFCYGHKVDDLDFLRRANINPAKVAKALIEMFGEMIFVHGFVHGDPHPGNILVSPQGQGKFSLVLLDHGIYRELDENFRINFCQLWKALILLDGKKILELGEQFGVGKYAKYFPLIFTGRTIESKSVLGTQMSGEEKRRLKEDLNSLGMDDISSFTESLPPDFLVILRTDGLLRSILGNLGAINRMFLQVKTNFSYLHLRVLIEIAGLLEKVNDVRHQIIYKLRRMLLAIGGNLFVLKTVCSTYPIPTVHLLPTAQIQHRLLPPQHSSLPAEDWPAAAALLPPATTTSLPPSQTPSLPHPSQMQEAKVAELAAPLRDLLPPVDFCCAYGSTLLHARPDPSSMVDYILGVVDPVQWHSENLQRNPGHYSSWMARLGAGAVRSLPSHSHSIIPVVTGLADHVGVGVHFNPFVEWRDKRIKYGVVSMKDLALDVLTWDKFYLSGRLQKPVNVLVDNWDMRKVNTVNLEMATSASLLLLPAEFTEHDLYAKICSLSYMGDLRMLFAEDKDKVKKIVDGSFQSFQLMYRPLLQEYISEGLLKTSSLGQQKVFQQDCSPSATNELFSVLPWTIQRQVQGKHTLSAKEMPTRFAVSSKDMAANFARRALRRRVMVSSARQAVSGLLASGGAVAAQYLGKKMAKAWKSRTV</sequence>
<feature type="chain" id="PRO_5023899095" description="ABC1 atypical kinase-like domain-containing protein" evidence="2">
    <location>
        <begin position="24"/>
        <end position="910"/>
    </location>
</feature>
<dbReference type="Proteomes" id="UP000324897">
    <property type="component" value="Chromosome 2"/>
</dbReference>
<feature type="non-terminal residue" evidence="4">
    <location>
        <position position="1"/>
    </location>
</feature>
<dbReference type="Gramene" id="TVU24772">
    <property type="protein sequence ID" value="TVU24772"/>
    <property type="gene ID" value="EJB05_27229"/>
</dbReference>
<dbReference type="InterPro" id="IPR011009">
    <property type="entry name" value="Kinase-like_dom_sf"/>
</dbReference>